<dbReference type="Proteomes" id="UP000192042">
    <property type="component" value="Chromosome I"/>
</dbReference>
<organism evidence="11 12">
    <name type="scientific">Nitrospira japonica</name>
    <dbReference type="NCBI Taxonomy" id="1325564"/>
    <lineage>
        <taxon>Bacteria</taxon>
        <taxon>Pseudomonadati</taxon>
        <taxon>Nitrospirota</taxon>
        <taxon>Nitrospiria</taxon>
        <taxon>Nitrospirales</taxon>
        <taxon>Nitrospiraceae</taxon>
        <taxon>Nitrospira</taxon>
    </lineage>
</organism>
<dbReference type="InterPro" id="IPR000851">
    <property type="entry name" value="Ribosomal_uS5"/>
</dbReference>
<keyword evidence="12" id="KW-1185">Reference proteome</keyword>
<evidence type="ECO:0000256" key="5">
    <source>
        <dbReference type="ARBA" id="ARBA00022980"/>
    </source>
</evidence>
<comment type="domain">
    <text evidence="8">The N-terminal domain interacts with the head of the 30S subunit; the C-terminal domain interacts with the body and contacts protein S4. The interaction surface between S4 and S5 is involved in control of translational fidelity.</text>
</comment>
<dbReference type="KEGG" id="nja:NSJP_2355"/>
<comment type="function">
    <text evidence="1 8">Located at the back of the 30S subunit body where it stabilizes the conformation of the head with respect to the body.</text>
</comment>
<keyword evidence="5 8" id="KW-0689">Ribosomal protein</keyword>
<sequence>MRVNPDELSLKDKVVFINRVAKVVKGGKRFNFCALVVVGDGQGWVGIGKGKAAEVPVAISKAVQQAKKNLVHVPLKSGTIPHEVHGLFGGEHVLLKPAAEGTGIIAGGAVRAVVELVGAHNVISKTLGRGNPFNTVRATLDGLTQLRNPEEVMQLRRGLTDVRAAGVGA</sequence>
<evidence type="ECO:0000256" key="2">
    <source>
        <dbReference type="ARBA" id="ARBA00008945"/>
    </source>
</evidence>
<dbReference type="SUPFAM" id="SSF54211">
    <property type="entry name" value="Ribosomal protein S5 domain 2-like"/>
    <property type="match status" value="1"/>
</dbReference>
<dbReference type="OrthoDB" id="9809045at2"/>
<evidence type="ECO:0000256" key="3">
    <source>
        <dbReference type="ARBA" id="ARBA00022730"/>
    </source>
</evidence>
<dbReference type="InterPro" id="IPR005324">
    <property type="entry name" value="Ribosomal_uS5_C"/>
</dbReference>
<evidence type="ECO:0000256" key="7">
    <source>
        <dbReference type="ARBA" id="ARBA00035255"/>
    </source>
</evidence>
<dbReference type="NCBIfam" id="TIGR01021">
    <property type="entry name" value="rpsE_bact"/>
    <property type="match status" value="1"/>
</dbReference>
<dbReference type="PANTHER" id="PTHR48432">
    <property type="entry name" value="S5 DRBM DOMAIN-CONTAINING PROTEIN"/>
    <property type="match status" value="1"/>
</dbReference>
<dbReference type="InterPro" id="IPR020568">
    <property type="entry name" value="Ribosomal_Su5_D2-typ_SF"/>
</dbReference>
<dbReference type="Gene3D" id="3.30.230.10">
    <property type="match status" value="1"/>
</dbReference>
<evidence type="ECO:0000256" key="4">
    <source>
        <dbReference type="ARBA" id="ARBA00022884"/>
    </source>
</evidence>
<comment type="similarity">
    <text evidence="2 8 9">Belongs to the universal ribosomal protein uS5 family.</text>
</comment>
<dbReference type="HAMAP" id="MF_01307_B">
    <property type="entry name" value="Ribosomal_uS5_B"/>
    <property type="match status" value="1"/>
</dbReference>
<dbReference type="GO" id="GO:0005737">
    <property type="term" value="C:cytoplasm"/>
    <property type="evidence" value="ECO:0007669"/>
    <property type="project" value="UniProtKB-ARBA"/>
</dbReference>
<evidence type="ECO:0000256" key="8">
    <source>
        <dbReference type="HAMAP-Rule" id="MF_01307"/>
    </source>
</evidence>
<dbReference type="GO" id="GO:0015935">
    <property type="term" value="C:small ribosomal subunit"/>
    <property type="evidence" value="ECO:0007669"/>
    <property type="project" value="InterPro"/>
</dbReference>
<dbReference type="AlphaFoldDB" id="A0A1W1I695"/>
<keyword evidence="3 8" id="KW-0699">rRNA-binding</keyword>
<keyword evidence="4 8" id="KW-0694">RNA-binding</keyword>
<protein>
    <recommendedName>
        <fullName evidence="7 8">Small ribosomal subunit protein uS5</fullName>
    </recommendedName>
</protein>
<dbReference type="InterPro" id="IPR014721">
    <property type="entry name" value="Ribsml_uS5_D2-typ_fold_subgr"/>
</dbReference>
<dbReference type="InterPro" id="IPR005712">
    <property type="entry name" value="Ribosomal_uS5_bac-type"/>
</dbReference>
<dbReference type="PANTHER" id="PTHR48432:SF1">
    <property type="entry name" value="S5 DRBM DOMAIN-CONTAINING PROTEIN"/>
    <property type="match status" value="1"/>
</dbReference>
<comment type="function">
    <text evidence="8">With S4 and S12 plays an important role in translational accuracy.</text>
</comment>
<dbReference type="Gene3D" id="3.30.160.20">
    <property type="match status" value="1"/>
</dbReference>
<dbReference type="GO" id="GO:0019843">
    <property type="term" value="F:rRNA binding"/>
    <property type="evidence" value="ECO:0007669"/>
    <property type="project" value="UniProtKB-UniRule"/>
</dbReference>
<dbReference type="PROSITE" id="PS50881">
    <property type="entry name" value="S5_DSRBD"/>
    <property type="match status" value="1"/>
</dbReference>
<evidence type="ECO:0000259" key="10">
    <source>
        <dbReference type="PROSITE" id="PS50881"/>
    </source>
</evidence>
<feature type="domain" description="S5 DRBM" evidence="10">
    <location>
        <begin position="10"/>
        <end position="73"/>
    </location>
</feature>
<evidence type="ECO:0000313" key="12">
    <source>
        <dbReference type="Proteomes" id="UP000192042"/>
    </source>
</evidence>
<dbReference type="EMBL" id="LT828648">
    <property type="protein sequence ID" value="SLM48527.1"/>
    <property type="molecule type" value="Genomic_DNA"/>
</dbReference>
<gene>
    <name evidence="8 11" type="primary">rpsE</name>
    <name evidence="11" type="ORF">NSJP_2355</name>
</gene>
<keyword evidence="6 8" id="KW-0687">Ribonucleoprotein</keyword>
<dbReference type="GO" id="GO:0003735">
    <property type="term" value="F:structural constituent of ribosome"/>
    <property type="evidence" value="ECO:0007669"/>
    <property type="project" value="UniProtKB-UniRule"/>
</dbReference>
<dbReference type="GO" id="GO:0006412">
    <property type="term" value="P:translation"/>
    <property type="evidence" value="ECO:0007669"/>
    <property type="project" value="UniProtKB-UniRule"/>
</dbReference>
<dbReference type="RefSeq" id="WP_080886896.1">
    <property type="nucleotide sequence ID" value="NZ_LT828648.1"/>
</dbReference>
<dbReference type="Pfam" id="PF03719">
    <property type="entry name" value="Ribosomal_S5_C"/>
    <property type="match status" value="1"/>
</dbReference>
<evidence type="ECO:0000313" key="11">
    <source>
        <dbReference type="EMBL" id="SLM48527.1"/>
    </source>
</evidence>
<evidence type="ECO:0000256" key="9">
    <source>
        <dbReference type="RuleBase" id="RU003823"/>
    </source>
</evidence>
<dbReference type="GO" id="GO:0042254">
    <property type="term" value="P:ribosome biogenesis"/>
    <property type="evidence" value="ECO:0007669"/>
    <property type="project" value="UniProtKB-ARBA"/>
</dbReference>
<dbReference type="PROSITE" id="PS00585">
    <property type="entry name" value="RIBOSOMAL_S5"/>
    <property type="match status" value="1"/>
</dbReference>
<reference evidence="11 12" key="1">
    <citation type="submission" date="2017-03" db="EMBL/GenBank/DDBJ databases">
        <authorList>
            <person name="Afonso C.L."/>
            <person name="Miller P.J."/>
            <person name="Scott M.A."/>
            <person name="Spackman E."/>
            <person name="Goraichik I."/>
            <person name="Dimitrov K.M."/>
            <person name="Suarez D.L."/>
            <person name="Swayne D.E."/>
        </authorList>
    </citation>
    <scope>NUCLEOTIDE SEQUENCE [LARGE SCALE GENOMIC DNA]</scope>
    <source>
        <strain evidence="11">Genome sequencing of Nitrospira japonica strain NJ11</strain>
    </source>
</reference>
<evidence type="ECO:0000256" key="6">
    <source>
        <dbReference type="ARBA" id="ARBA00023274"/>
    </source>
</evidence>
<dbReference type="FunFam" id="3.30.230.10:FF:000002">
    <property type="entry name" value="30S ribosomal protein S5"/>
    <property type="match status" value="1"/>
</dbReference>
<dbReference type="InterPro" id="IPR013810">
    <property type="entry name" value="Ribosomal_uS5_N"/>
</dbReference>
<dbReference type="STRING" id="1325564.NSJP_2355"/>
<dbReference type="SUPFAM" id="SSF54768">
    <property type="entry name" value="dsRNA-binding domain-like"/>
    <property type="match status" value="1"/>
</dbReference>
<comment type="subunit">
    <text evidence="8">Part of the 30S ribosomal subunit. Contacts proteins S4 and S8.</text>
</comment>
<evidence type="ECO:0000256" key="1">
    <source>
        <dbReference type="ARBA" id="ARBA00003093"/>
    </source>
</evidence>
<name>A0A1W1I695_9BACT</name>
<dbReference type="InterPro" id="IPR018192">
    <property type="entry name" value="Ribosomal_uS5_N_CS"/>
</dbReference>
<dbReference type="FunFam" id="3.30.160.20:FF:000001">
    <property type="entry name" value="30S ribosomal protein S5"/>
    <property type="match status" value="1"/>
</dbReference>
<dbReference type="Pfam" id="PF00333">
    <property type="entry name" value="Ribosomal_S5"/>
    <property type="match status" value="1"/>
</dbReference>
<accession>A0A1W1I695</accession>
<proteinExistence type="inferred from homology"/>